<organism evidence="1 2">
    <name type="scientific">Rangifer tarandus platyrhynchus</name>
    <name type="common">Svalbard reindeer</name>
    <dbReference type="NCBI Taxonomy" id="3082113"/>
    <lineage>
        <taxon>Eukaryota</taxon>
        <taxon>Metazoa</taxon>
        <taxon>Chordata</taxon>
        <taxon>Craniata</taxon>
        <taxon>Vertebrata</taxon>
        <taxon>Euteleostomi</taxon>
        <taxon>Mammalia</taxon>
        <taxon>Eutheria</taxon>
        <taxon>Laurasiatheria</taxon>
        <taxon>Artiodactyla</taxon>
        <taxon>Ruminantia</taxon>
        <taxon>Pecora</taxon>
        <taxon>Cervidae</taxon>
        <taxon>Odocoileinae</taxon>
        <taxon>Rangifer</taxon>
    </lineage>
</organism>
<name>A0AC59ZGL5_RANTA</name>
<proteinExistence type="predicted"/>
<reference evidence="1" key="1">
    <citation type="submission" date="2023-05" db="EMBL/GenBank/DDBJ databases">
        <authorList>
            <consortium name="ELIXIR-Norway"/>
        </authorList>
    </citation>
    <scope>NUCLEOTIDE SEQUENCE</scope>
</reference>
<evidence type="ECO:0000313" key="1">
    <source>
        <dbReference type="EMBL" id="CAN0416350.1"/>
    </source>
</evidence>
<dbReference type="EMBL" id="OX596113">
    <property type="protein sequence ID" value="CAN0416350.1"/>
    <property type="molecule type" value="Genomic_DNA"/>
</dbReference>
<reference evidence="1" key="2">
    <citation type="submission" date="2025-03" db="EMBL/GenBank/DDBJ databases">
        <authorList>
            <consortium name="ELIXIR-Norway"/>
            <consortium name="Elixir Norway"/>
        </authorList>
    </citation>
    <scope>NUCLEOTIDE SEQUENCE</scope>
</reference>
<sequence>MPEAPGDQRCLDPQPKAAETPPAYLTLTPRDTGKKPGVLLSGKGARETLLAPKQGERDRIVTSPGLLAHDPTAQHPTRSMVSLA</sequence>
<dbReference type="Proteomes" id="UP001162501">
    <property type="component" value="Chromosome 29"/>
</dbReference>
<accession>A0AC59ZGL5</accession>
<evidence type="ECO:0000313" key="2">
    <source>
        <dbReference type="Proteomes" id="UP001162501"/>
    </source>
</evidence>
<gene>
    <name evidence="1" type="ORF">MRATA1EN22A_LOCUS18174</name>
</gene>
<protein>
    <submittedName>
        <fullName evidence="1">Uncharacterized protein</fullName>
    </submittedName>
</protein>